<reference evidence="2 3" key="1">
    <citation type="submission" date="2015-04" db="EMBL/GenBank/DDBJ databases">
        <authorList>
            <person name="Syromyatnikov M.Y."/>
            <person name="Popov V.N."/>
        </authorList>
    </citation>
    <scope>NUCLEOTIDE SEQUENCE [LARGE SCALE GENOMIC DNA]</scope>
</reference>
<keyword evidence="3" id="KW-1185">Reference proteome</keyword>
<keyword evidence="1" id="KW-0732">Signal</keyword>
<sequence>MLSKWIFLLFATVVMSELSGDVEIRSGHHLVRSDQHTRQTRAALKPLGFFGKIAYMGGLLFQQYNETTNAFGRIRDILQDQFSDTATKGPVVEQSTSEPDETTTEKYRISRAEFGKIVNRNLRGLQKLMRIELADAKNQSRYTKQEYLKQLYDQLKPKGGIHAKQLNLTVTNKL</sequence>
<dbReference type="AlphaFoldDB" id="A0A1J1HLZ5"/>
<gene>
    <name evidence="2" type="ORF">CLUMA_CG001043</name>
</gene>
<proteinExistence type="predicted"/>
<evidence type="ECO:0000313" key="2">
    <source>
        <dbReference type="EMBL" id="CRK87241.1"/>
    </source>
</evidence>
<dbReference type="Proteomes" id="UP000183832">
    <property type="component" value="Unassembled WGS sequence"/>
</dbReference>
<organism evidence="2 3">
    <name type="scientific">Clunio marinus</name>
    <dbReference type="NCBI Taxonomy" id="568069"/>
    <lineage>
        <taxon>Eukaryota</taxon>
        <taxon>Metazoa</taxon>
        <taxon>Ecdysozoa</taxon>
        <taxon>Arthropoda</taxon>
        <taxon>Hexapoda</taxon>
        <taxon>Insecta</taxon>
        <taxon>Pterygota</taxon>
        <taxon>Neoptera</taxon>
        <taxon>Endopterygota</taxon>
        <taxon>Diptera</taxon>
        <taxon>Nematocera</taxon>
        <taxon>Chironomoidea</taxon>
        <taxon>Chironomidae</taxon>
        <taxon>Clunio</taxon>
    </lineage>
</organism>
<protein>
    <submittedName>
        <fullName evidence="2">CLUMA_CG001043, isoform A</fullName>
    </submittedName>
</protein>
<evidence type="ECO:0000256" key="1">
    <source>
        <dbReference type="SAM" id="SignalP"/>
    </source>
</evidence>
<feature type="chain" id="PRO_5012272431" evidence="1">
    <location>
        <begin position="17"/>
        <end position="174"/>
    </location>
</feature>
<dbReference type="OrthoDB" id="6623312at2759"/>
<evidence type="ECO:0000313" key="3">
    <source>
        <dbReference type="Proteomes" id="UP000183832"/>
    </source>
</evidence>
<accession>A0A1J1HLZ5</accession>
<name>A0A1J1HLZ5_9DIPT</name>
<dbReference type="EMBL" id="CVRI01000004">
    <property type="protein sequence ID" value="CRK87241.1"/>
    <property type="molecule type" value="Genomic_DNA"/>
</dbReference>
<feature type="signal peptide" evidence="1">
    <location>
        <begin position="1"/>
        <end position="16"/>
    </location>
</feature>